<dbReference type="Proteomes" id="UP000184488">
    <property type="component" value="Unassembled WGS sequence"/>
</dbReference>
<dbReference type="STRING" id="415425.SAMN05444363_1337"/>
<dbReference type="AlphaFoldDB" id="A0A1M6DAZ6"/>
<dbReference type="InterPro" id="IPR025380">
    <property type="entry name" value="DUF4369"/>
</dbReference>
<name>A0A1M6DAZ6_9FLAO</name>
<feature type="domain" description="DUF4369" evidence="1">
    <location>
        <begin position="27"/>
        <end position="125"/>
    </location>
</feature>
<dbReference type="EMBL" id="FQZI01000002">
    <property type="protein sequence ID" value="SHI70281.1"/>
    <property type="molecule type" value="Genomic_DNA"/>
</dbReference>
<reference evidence="3" key="1">
    <citation type="submission" date="2016-11" db="EMBL/GenBank/DDBJ databases">
        <authorList>
            <person name="Varghese N."/>
            <person name="Submissions S."/>
        </authorList>
    </citation>
    <scope>NUCLEOTIDE SEQUENCE [LARGE SCALE GENOMIC DNA]</scope>
    <source>
        <strain evidence="3">DSM 18829</strain>
    </source>
</reference>
<dbReference type="PROSITE" id="PS51257">
    <property type="entry name" value="PROKAR_LIPOPROTEIN"/>
    <property type="match status" value="1"/>
</dbReference>
<organism evidence="2 3">
    <name type="scientific">Flavobacterium terrae</name>
    <dbReference type="NCBI Taxonomy" id="415425"/>
    <lineage>
        <taxon>Bacteria</taxon>
        <taxon>Pseudomonadati</taxon>
        <taxon>Bacteroidota</taxon>
        <taxon>Flavobacteriia</taxon>
        <taxon>Flavobacteriales</taxon>
        <taxon>Flavobacteriaceae</taxon>
        <taxon>Flavobacterium</taxon>
    </lineage>
</organism>
<sequence length="241" mass="27330">MYKVIIAALSLSLLVACGEEKEKGNLEITGNIKGLKKGKLYIQKVEDTTLVALDSIILNGQSSFKSNINIDSPEMLYLYVDRGVTNSIDNNLLFFAEPGKINIDTDLEFFLANAKVTGSKNNDLYTDYKNIISKFNDQQLEYVKDELMALKNKKDISAENSKKQDALLKRRYLYAANYALTHADKEVAPYIALTDIYDMNIKYLDTIQKSMSPEVAKSKYGQKFTKFLKDRKVNEATETKK</sequence>
<gene>
    <name evidence="2" type="ORF">SAMN05444363_1337</name>
</gene>
<evidence type="ECO:0000313" key="3">
    <source>
        <dbReference type="Proteomes" id="UP000184488"/>
    </source>
</evidence>
<accession>A0A1M6DAZ6</accession>
<protein>
    <recommendedName>
        <fullName evidence="1">DUF4369 domain-containing protein</fullName>
    </recommendedName>
</protein>
<dbReference type="Pfam" id="PF14289">
    <property type="entry name" value="DUF4369"/>
    <property type="match status" value="1"/>
</dbReference>
<proteinExistence type="predicted"/>
<evidence type="ECO:0000259" key="1">
    <source>
        <dbReference type="Pfam" id="PF14289"/>
    </source>
</evidence>
<dbReference type="OrthoDB" id="1143206at2"/>
<dbReference type="RefSeq" id="WP_073309758.1">
    <property type="nucleotide sequence ID" value="NZ_FQZI01000002.1"/>
</dbReference>
<keyword evidence="3" id="KW-1185">Reference proteome</keyword>
<evidence type="ECO:0000313" key="2">
    <source>
        <dbReference type="EMBL" id="SHI70281.1"/>
    </source>
</evidence>